<reference evidence="1 2" key="1">
    <citation type="submission" date="2020-10" db="EMBL/GenBank/DDBJ databases">
        <title>Phylogeny of dyella-like bacteria.</title>
        <authorList>
            <person name="Fu J."/>
        </authorList>
    </citation>
    <scope>NUCLEOTIDE SEQUENCE [LARGE SCALE GENOMIC DNA]</scope>
    <source>
        <strain evidence="1 2">THG-B117</strain>
    </source>
</reference>
<dbReference type="EMBL" id="JADIKC010000003">
    <property type="protein sequence ID" value="MBM7121003.1"/>
    <property type="molecule type" value="Genomic_DNA"/>
</dbReference>
<sequence length="73" mass="8155">MADVAGMTSNGFNYTAEYLLAVHDSVCWAATFRLNGIYRGMRHGRVFAVSSLSTTELELAVQDDIEDTWVNEH</sequence>
<accession>A0ABS2JRC6</accession>
<gene>
    <name evidence="1" type="ORF">ISP20_07500</name>
</gene>
<proteinExistence type="predicted"/>
<name>A0ABS2JRC6_9GAMM</name>
<keyword evidence="2" id="KW-1185">Reference proteome</keyword>
<evidence type="ECO:0000313" key="1">
    <source>
        <dbReference type="EMBL" id="MBM7121003.1"/>
    </source>
</evidence>
<dbReference type="RefSeq" id="WP_204635430.1">
    <property type="nucleotide sequence ID" value="NZ_JADIKC010000003.1"/>
</dbReference>
<protein>
    <submittedName>
        <fullName evidence="1">TonB-dependent receptor</fullName>
    </submittedName>
</protein>
<comment type="caution">
    <text evidence="1">The sequence shown here is derived from an EMBL/GenBank/DDBJ whole genome shotgun (WGS) entry which is preliminary data.</text>
</comment>
<evidence type="ECO:0000313" key="2">
    <source>
        <dbReference type="Proteomes" id="UP001430065"/>
    </source>
</evidence>
<dbReference type="Proteomes" id="UP001430065">
    <property type="component" value="Unassembled WGS sequence"/>
</dbReference>
<keyword evidence="1" id="KW-0675">Receptor</keyword>
<organism evidence="1 2">
    <name type="scientific">Dyella kyungheensis</name>
    <dbReference type="NCBI Taxonomy" id="1242174"/>
    <lineage>
        <taxon>Bacteria</taxon>
        <taxon>Pseudomonadati</taxon>
        <taxon>Pseudomonadota</taxon>
        <taxon>Gammaproteobacteria</taxon>
        <taxon>Lysobacterales</taxon>
        <taxon>Rhodanobacteraceae</taxon>
        <taxon>Dyella</taxon>
    </lineage>
</organism>